<proteinExistence type="predicted"/>
<evidence type="ECO:0000256" key="1">
    <source>
        <dbReference type="SAM" id="Phobius"/>
    </source>
</evidence>
<feature type="transmembrane region" description="Helical" evidence="1">
    <location>
        <begin position="138"/>
        <end position="162"/>
    </location>
</feature>
<dbReference type="WBParaSite" id="PSU_v2.g11418.t1">
    <property type="protein sequence ID" value="PSU_v2.g11418.t1"/>
    <property type="gene ID" value="PSU_v2.g11418"/>
</dbReference>
<dbReference type="InterPro" id="IPR019428">
    <property type="entry name" value="7TM_GPCR_serpentine_rcpt_Str"/>
</dbReference>
<keyword evidence="1" id="KW-0472">Membrane</keyword>
<dbReference type="AlphaFoldDB" id="A0A914XW08"/>
<accession>A0A914XW08</accession>
<dbReference type="PANTHER" id="PTHR22943">
    <property type="entry name" value="7-TRANSMEMBRANE DOMAIN RECEPTOR C.ELEGANS"/>
    <property type="match status" value="1"/>
</dbReference>
<dbReference type="Pfam" id="PF10326">
    <property type="entry name" value="7TM_GPCR_Str"/>
    <property type="match status" value="1"/>
</dbReference>
<keyword evidence="2" id="KW-1185">Reference proteome</keyword>
<dbReference type="PANTHER" id="PTHR22943:SF248">
    <property type="entry name" value="SEVEN TM RECEPTOR"/>
    <property type="match status" value="1"/>
</dbReference>
<protein>
    <submittedName>
        <fullName evidence="3">Uncharacterized protein</fullName>
    </submittedName>
</protein>
<dbReference type="SUPFAM" id="SSF81321">
    <property type="entry name" value="Family A G protein-coupled receptor-like"/>
    <property type="match status" value="1"/>
</dbReference>
<evidence type="ECO:0000313" key="3">
    <source>
        <dbReference type="WBParaSite" id="PSU_v2.g11418.t1"/>
    </source>
</evidence>
<organism evidence="2 3">
    <name type="scientific">Panagrolaimus superbus</name>
    <dbReference type="NCBI Taxonomy" id="310955"/>
    <lineage>
        <taxon>Eukaryota</taxon>
        <taxon>Metazoa</taxon>
        <taxon>Ecdysozoa</taxon>
        <taxon>Nematoda</taxon>
        <taxon>Chromadorea</taxon>
        <taxon>Rhabditida</taxon>
        <taxon>Tylenchina</taxon>
        <taxon>Panagrolaimomorpha</taxon>
        <taxon>Panagrolaimoidea</taxon>
        <taxon>Panagrolaimidae</taxon>
        <taxon>Panagrolaimus</taxon>
    </lineage>
</organism>
<feature type="transmembrane region" description="Helical" evidence="1">
    <location>
        <begin position="112"/>
        <end position="132"/>
    </location>
</feature>
<reference evidence="3" key="1">
    <citation type="submission" date="2022-11" db="UniProtKB">
        <authorList>
            <consortium name="WormBaseParasite"/>
        </authorList>
    </citation>
    <scope>IDENTIFICATION</scope>
</reference>
<feature type="transmembrane region" description="Helical" evidence="1">
    <location>
        <begin position="60"/>
        <end position="80"/>
    </location>
</feature>
<name>A0A914XW08_9BILA</name>
<keyword evidence="1" id="KW-0812">Transmembrane</keyword>
<keyword evidence="1" id="KW-1133">Transmembrane helix</keyword>
<dbReference type="Proteomes" id="UP000887577">
    <property type="component" value="Unplaced"/>
</dbReference>
<evidence type="ECO:0000313" key="2">
    <source>
        <dbReference type="Proteomes" id="UP000887577"/>
    </source>
</evidence>
<sequence>MLSTSFILALSYTIYAVFCLWPRQPSYNEKAKLFENDIFYYKGIPNFVTADIREWPLFGIYIYCYILMVVSYVIVIWTSYKVWKYLKVMRSHLSISAHELNSQVTKTLIMQALTPLLICLLPILVTVTMVFLRANIGGIGLVLSIFYSWIPIGNALVTIIAVKTYRRAIISPFSCFTKRNQVVSSTGGGATFYNSR</sequence>